<accession>A0ABS6BIQ5</accession>
<evidence type="ECO:0000256" key="5">
    <source>
        <dbReference type="ARBA" id="ARBA00023136"/>
    </source>
</evidence>
<name>A0ABS6BIQ5_9SPHN</name>
<dbReference type="Pfam" id="PF09678">
    <property type="entry name" value="Caa3_CtaG"/>
    <property type="match status" value="1"/>
</dbReference>
<dbReference type="EMBL" id="JAHKRT010000002">
    <property type="protein sequence ID" value="MBU3077316.1"/>
    <property type="molecule type" value="Genomic_DNA"/>
</dbReference>
<evidence type="ECO:0000313" key="9">
    <source>
        <dbReference type="Proteomes" id="UP000776276"/>
    </source>
</evidence>
<feature type="transmembrane region" description="Helical" evidence="6">
    <location>
        <begin position="182"/>
        <end position="201"/>
    </location>
</feature>
<feature type="transmembrane region" description="Helical" evidence="6">
    <location>
        <begin position="261"/>
        <end position="283"/>
    </location>
</feature>
<sequence length="298" mass="31880">MRRAKAMLCLLLLPEAALAHAGHDHAEAPGWTLAPSVTLPLAITLLLYGVGFARLWARARRGRRAMRRDALLFGLGWLVLTASLVSPLHEAGERSFTVHMIEHELIMLVATLLLATAGAGSMLLWGLPAAARRAFGRLVHARSIAAGWGALSSPWVATALQAAALWLWHAPALFDRALASEGWHVAQHLSFIVTSLLFWWTIARADARGSAGVAAFCLLITACVGAALGGLMALSSSPWYAGYAAMGMTPLGLTPEEDQQLAGLIMWIPGGIVHMGAALVILYRWLKPGEERHAVSAE</sequence>
<feature type="transmembrane region" description="Helical" evidence="6">
    <location>
        <begin position="105"/>
        <end position="127"/>
    </location>
</feature>
<feature type="signal peptide" evidence="7">
    <location>
        <begin position="1"/>
        <end position="21"/>
    </location>
</feature>
<keyword evidence="5 6" id="KW-0472">Membrane</keyword>
<gene>
    <name evidence="8" type="ORF">KOF26_05495</name>
</gene>
<evidence type="ECO:0000256" key="1">
    <source>
        <dbReference type="ARBA" id="ARBA00004651"/>
    </source>
</evidence>
<keyword evidence="4 6" id="KW-1133">Transmembrane helix</keyword>
<proteinExistence type="predicted"/>
<evidence type="ECO:0000256" key="6">
    <source>
        <dbReference type="SAM" id="Phobius"/>
    </source>
</evidence>
<feature type="transmembrane region" description="Helical" evidence="6">
    <location>
        <begin position="37"/>
        <end position="57"/>
    </location>
</feature>
<dbReference type="InterPro" id="IPR019108">
    <property type="entry name" value="Caa3_assmbl_CtaG-rel"/>
</dbReference>
<comment type="subcellular location">
    <subcellularLocation>
        <location evidence="1">Cell membrane</location>
        <topology evidence="1">Multi-pass membrane protein</topology>
    </subcellularLocation>
</comment>
<evidence type="ECO:0000256" key="7">
    <source>
        <dbReference type="SAM" id="SignalP"/>
    </source>
</evidence>
<comment type="caution">
    <text evidence="8">The sequence shown here is derived from an EMBL/GenBank/DDBJ whole genome shotgun (WGS) entry which is preliminary data.</text>
</comment>
<protein>
    <submittedName>
        <fullName evidence="8">Cytochrome c oxidase assembly protein</fullName>
    </submittedName>
</protein>
<evidence type="ECO:0000313" key="8">
    <source>
        <dbReference type="EMBL" id="MBU3077316.1"/>
    </source>
</evidence>
<feature type="transmembrane region" description="Helical" evidence="6">
    <location>
        <begin position="213"/>
        <end position="241"/>
    </location>
</feature>
<feature type="chain" id="PRO_5045445227" evidence="7">
    <location>
        <begin position="22"/>
        <end position="298"/>
    </location>
</feature>
<feature type="transmembrane region" description="Helical" evidence="6">
    <location>
        <begin position="69"/>
        <end position="85"/>
    </location>
</feature>
<evidence type="ECO:0000256" key="3">
    <source>
        <dbReference type="ARBA" id="ARBA00022692"/>
    </source>
</evidence>
<keyword evidence="9" id="KW-1185">Reference proteome</keyword>
<reference evidence="8 9" key="1">
    <citation type="submission" date="2021-06" db="EMBL/GenBank/DDBJ databases">
        <title>Sphingomonas sp. XMGL2, whole genome shotgun sequencing project.</title>
        <authorList>
            <person name="Zhao G."/>
            <person name="Shen L."/>
        </authorList>
    </citation>
    <scope>NUCLEOTIDE SEQUENCE [LARGE SCALE GENOMIC DNA]</scope>
    <source>
        <strain evidence="8 9">XMGL2</strain>
    </source>
</reference>
<organism evidence="8 9">
    <name type="scientific">Sphingomonas quercus</name>
    <dbReference type="NCBI Taxonomy" id="2842451"/>
    <lineage>
        <taxon>Bacteria</taxon>
        <taxon>Pseudomonadati</taxon>
        <taxon>Pseudomonadota</taxon>
        <taxon>Alphaproteobacteria</taxon>
        <taxon>Sphingomonadales</taxon>
        <taxon>Sphingomonadaceae</taxon>
        <taxon>Sphingomonas</taxon>
    </lineage>
</organism>
<feature type="transmembrane region" description="Helical" evidence="6">
    <location>
        <begin position="148"/>
        <end position="170"/>
    </location>
</feature>
<keyword evidence="2" id="KW-1003">Cell membrane</keyword>
<keyword evidence="3 6" id="KW-0812">Transmembrane</keyword>
<keyword evidence="7" id="KW-0732">Signal</keyword>
<evidence type="ECO:0000256" key="2">
    <source>
        <dbReference type="ARBA" id="ARBA00022475"/>
    </source>
</evidence>
<evidence type="ECO:0000256" key="4">
    <source>
        <dbReference type="ARBA" id="ARBA00022989"/>
    </source>
</evidence>
<dbReference type="RefSeq" id="WP_216321324.1">
    <property type="nucleotide sequence ID" value="NZ_JAHKRT010000002.1"/>
</dbReference>
<dbReference type="Proteomes" id="UP000776276">
    <property type="component" value="Unassembled WGS sequence"/>
</dbReference>